<dbReference type="EMBL" id="FTNT01000003">
    <property type="protein sequence ID" value="SIR85817.1"/>
    <property type="molecule type" value="Genomic_DNA"/>
</dbReference>
<reference evidence="5 6" key="1">
    <citation type="submission" date="2017-01" db="EMBL/GenBank/DDBJ databases">
        <authorList>
            <person name="Mah S.A."/>
            <person name="Swanson W.J."/>
            <person name="Moy G.W."/>
            <person name="Vacquier V.D."/>
        </authorList>
    </citation>
    <scope>NUCLEOTIDE SEQUENCE [LARGE SCALE GENOMIC DNA]</scope>
    <source>
        <strain evidence="5 6">CPCC 203464</strain>
    </source>
</reference>
<evidence type="ECO:0000313" key="6">
    <source>
        <dbReference type="Proteomes" id="UP000186218"/>
    </source>
</evidence>
<dbReference type="STRING" id="1344003.SAMN05445060_1160"/>
<evidence type="ECO:0000256" key="2">
    <source>
        <dbReference type="RuleBase" id="RU004447"/>
    </source>
</evidence>
<dbReference type="PANTHER" id="PTHR11851">
    <property type="entry name" value="METALLOPROTEASE"/>
    <property type="match status" value="1"/>
</dbReference>
<name>A0A1N7ECK8_9NOCA</name>
<dbReference type="PANTHER" id="PTHR11851:SF49">
    <property type="entry name" value="MITOCHONDRIAL-PROCESSING PEPTIDASE SUBUNIT ALPHA"/>
    <property type="match status" value="1"/>
</dbReference>
<comment type="similarity">
    <text evidence="1 2">Belongs to the peptidase M16 family.</text>
</comment>
<dbReference type="RefSeq" id="WP_076477544.1">
    <property type="nucleotide sequence ID" value="NZ_FTNT01000003.1"/>
</dbReference>
<dbReference type="GO" id="GO:0046872">
    <property type="term" value="F:metal ion binding"/>
    <property type="evidence" value="ECO:0007669"/>
    <property type="project" value="InterPro"/>
</dbReference>
<sequence>MTPRPTGRTSRSPAPAVITAGAGERVRKTVLSNGIRVVTEYIPGVRSASVGLWVGIGSRDEKPSVAGAAHFLEHLLFKATPTRDAASIAEQMDAIGGELNAFTSKEHTCFYAHVLDDHLEQAVDVVCDVVLRGRCRRADVDLERDVVLEEIAMRDDDPEDLLADEFMTAMFGDQPIGRPVIGSAESISAMTREQLHSFHTRRYTPDRMVLAVAGNVDHAAVVAQARRSTGSGRGVVTTPSRPVVARRPAGGVTTEANLRLTHRETEQAHLLLGMPTPGRGSPDRWALSLLNVAVGGGLSSRLYQEIREERGLAYSVYSTVDTFSDVGTFSVYAGCSPDSLGEVVGIIRRILEQVAVDGITDAEVDRAKGALRGGMVLGLEDSQSRMHRLGGNELADRRRRSLADTLDRIDRVTPAQLRRVAARVLDQPAATAVVGPFRSVRRLPAEVRRR</sequence>
<feature type="domain" description="Peptidase M16 C-terminal" evidence="4">
    <location>
        <begin position="190"/>
        <end position="371"/>
    </location>
</feature>
<dbReference type="Pfam" id="PF05193">
    <property type="entry name" value="Peptidase_M16_C"/>
    <property type="match status" value="1"/>
</dbReference>
<dbReference type="AlphaFoldDB" id="A0A1N7ECK8"/>
<proteinExistence type="inferred from homology"/>
<evidence type="ECO:0000313" key="5">
    <source>
        <dbReference type="EMBL" id="SIR85817.1"/>
    </source>
</evidence>
<dbReference type="GO" id="GO:0004222">
    <property type="term" value="F:metalloendopeptidase activity"/>
    <property type="evidence" value="ECO:0007669"/>
    <property type="project" value="InterPro"/>
</dbReference>
<accession>A0A1N7ECK8</accession>
<dbReference type="InterPro" id="IPR050361">
    <property type="entry name" value="MPP/UQCRC_Complex"/>
</dbReference>
<dbReference type="FunFam" id="3.30.830.10:FF:000008">
    <property type="entry name" value="Mitochondrial-processing peptidase subunit beta"/>
    <property type="match status" value="1"/>
</dbReference>
<dbReference type="SUPFAM" id="SSF63411">
    <property type="entry name" value="LuxS/MPP-like metallohydrolase"/>
    <property type="match status" value="2"/>
</dbReference>
<dbReference type="InterPro" id="IPR007863">
    <property type="entry name" value="Peptidase_M16_C"/>
</dbReference>
<organism evidence="5 6">
    <name type="scientific">Williamsia sterculiae</name>
    <dbReference type="NCBI Taxonomy" id="1344003"/>
    <lineage>
        <taxon>Bacteria</taxon>
        <taxon>Bacillati</taxon>
        <taxon>Actinomycetota</taxon>
        <taxon>Actinomycetes</taxon>
        <taxon>Mycobacteriales</taxon>
        <taxon>Nocardiaceae</taxon>
        <taxon>Williamsia</taxon>
    </lineage>
</organism>
<dbReference type="Pfam" id="PF00675">
    <property type="entry name" value="Peptidase_M16"/>
    <property type="match status" value="1"/>
</dbReference>
<dbReference type="Proteomes" id="UP000186218">
    <property type="component" value="Unassembled WGS sequence"/>
</dbReference>
<evidence type="ECO:0000256" key="1">
    <source>
        <dbReference type="ARBA" id="ARBA00007261"/>
    </source>
</evidence>
<dbReference type="InterPro" id="IPR011765">
    <property type="entry name" value="Pept_M16_N"/>
</dbReference>
<evidence type="ECO:0000259" key="3">
    <source>
        <dbReference type="Pfam" id="PF00675"/>
    </source>
</evidence>
<protein>
    <submittedName>
        <fullName evidence="5">Predicted Zn-dependent peptidase</fullName>
    </submittedName>
</protein>
<dbReference type="InterPro" id="IPR001431">
    <property type="entry name" value="Pept_M16_Zn_BS"/>
</dbReference>
<evidence type="ECO:0000259" key="4">
    <source>
        <dbReference type="Pfam" id="PF05193"/>
    </source>
</evidence>
<keyword evidence="6" id="KW-1185">Reference proteome</keyword>
<dbReference type="InterPro" id="IPR011249">
    <property type="entry name" value="Metalloenz_LuxS/M16"/>
</dbReference>
<dbReference type="Gene3D" id="3.30.830.10">
    <property type="entry name" value="Metalloenzyme, LuxS/M16 peptidase-like"/>
    <property type="match status" value="2"/>
</dbReference>
<gene>
    <name evidence="5" type="ORF">SAMN05445060_1160</name>
</gene>
<feature type="domain" description="Peptidase M16 N-terminal" evidence="3">
    <location>
        <begin position="36"/>
        <end position="182"/>
    </location>
</feature>
<dbReference type="GO" id="GO:0006508">
    <property type="term" value="P:proteolysis"/>
    <property type="evidence" value="ECO:0007669"/>
    <property type="project" value="InterPro"/>
</dbReference>
<dbReference type="PROSITE" id="PS00143">
    <property type="entry name" value="INSULINASE"/>
    <property type="match status" value="1"/>
</dbReference>